<feature type="transmembrane region" description="Helical" evidence="1">
    <location>
        <begin position="18"/>
        <end position="43"/>
    </location>
</feature>
<dbReference type="AlphaFoldDB" id="A0A1H9LJ33"/>
<keyword evidence="1" id="KW-0472">Membrane</keyword>
<keyword evidence="1" id="KW-0812">Transmembrane</keyword>
<proteinExistence type="predicted"/>
<dbReference type="Proteomes" id="UP000199572">
    <property type="component" value="Unassembled WGS sequence"/>
</dbReference>
<name>A0A1H9LJ33_9SPHI</name>
<dbReference type="EMBL" id="FOGG01000004">
    <property type="protein sequence ID" value="SER11400.1"/>
    <property type="molecule type" value="Genomic_DNA"/>
</dbReference>
<evidence type="ECO:0000313" key="2">
    <source>
        <dbReference type="EMBL" id="SER11400.1"/>
    </source>
</evidence>
<protein>
    <submittedName>
        <fullName evidence="2">Uncharacterized protein</fullName>
    </submittedName>
</protein>
<accession>A0A1H9LJ33</accession>
<keyword evidence="1" id="KW-1133">Transmembrane helix</keyword>
<evidence type="ECO:0000256" key="1">
    <source>
        <dbReference type="SAM" id="Phobius"/>
    </source>
</evidence>
<sequence length="61" mass="7000">MCCFCLFVAIRKKIRIKIIWKAGISVVSLFIISLNNNSIAFLIKKALKDMFNIVLVGYVDY</sequence>
<reference evidence="2 3" key="1">
    <citation type="submission" date="2016-10" db="EMBL/GenBank/DDBJ databases">
        <authorList>
            <person name="de Groot N.N."/>
        </authorList>
    </citation>
    <scope>NUCLEOTIDE SEQUENCE [LARGE SCALE GENOMIC DNA]</scope>
    <source>
        <strain evidence="2 3">DSM 18610</strain>
    </source>
</reference>
<gene>
    <name evidence="2" type="ORF">SAMN04488023_104168</name>
</gene>
<evidence type="ECO:0000313" key="3">
    <source>
        <dbReference type="Proteomes" id="UP000199572"/>
    </source>
</evidence>
<keyword evidence="3" id="KW-1185">Reference proteome</keyword>
<organism evidence="2 3">
    <name type="scientific">Pedobacter rhizosphaerae</name>
    <dbReference type="NCBI Taxonomy" id="390241"/>
    <lineage>
        <taxon>Bacteria</taxon>
        <taxon>Pseudomonadati</taxon>
        <taxon>Bacteroidota</taxon>
        <taxon>Sphingobacteriia</taxon>
        <taxon>Sphingobacteriales</taxon>
        <taxon>Sphingobacteriaceae</taxon>
        <taxon>Pedobacter</taxon>
    </lineage>
</organism>